<keyword evidence="2" id="KW-1185">Reference proteome</keyword>
<organism evidence="1 2">
    <name type="scientific">Pichia angusta</name>
    <name type="common">Yeast</name>
    <name type="synonym">Hansenula polymorpha</name>
    <dbReference type="NCBI Taxonomy" id="870730"/>
    <lineage>
        <taxon>Eukaryota</taxon>
        <taxon>Fungi</taxon>
        <taxon>Dikarya</taxon>
        <taxon>Ascomycota</taxon>
        <taxon>Saccharomycotina</taxon>
        <taxon>Pichiomycetes</taxon>
        <taxon>Pichiales</taxon>
        <taxon>Pichiaceae</taxon>
        <taxon>Ogataea</taxon>
    </lineage>
</organism>
<protein>
    <submittedName>
        <fullName evidence="1">Uncharacterized protein</fullName>
    </submittedName>
</protein>
<gene>
    <name evidence="1" type="ORF">KL940_004608</name>
</gene>
<accession>A0ABQ7RRX3</accession>
<dbReference type="Proteomes" id="UP001197328">
    <property type="component" value="Unassembled WGS sequence"/>
</dbReference>
<name>A0ABQ7RRX3_PICAN</name>
<dbReference type="EMBL" id="JAHLVD010000014">
    <property type="protein sequence ID" value="KAG7846324.1"/>
    <property type="molecule type" value="Genomic_DNA"/>
</dbReference>
<proteinExistence type="predicted"/>
<comment type="caution">
    <text evidence="1">The sequence shown here is derived from an EMBL/GenBank/DDBJ whole genome shotgun (WGS) entry which is preliminary data.</text>
</comment>
<sequence length="168" mass="19004">MRLLSAINNWLVLDESDNARNRDIVPIPVRRRRWKLDGFVSYWAISSIDCSWKPANLRFGSGEQYLRHQVPHWLFCVPARGFRSEGFCGRCARQIHSVGGVVCVPGVAGRPVRQHRAELVEPVVSEHDEHASRLRPDDDSGADWVHCIPANQRACAHGAPRILLTVPR</sequence>
<evidence type="ECO:0000313" key="2">
    <source>
        <dbReference type="Proteomes" id="UP001197328"/>
    </source>
</evidence>
<reference evidence="1 2" key="1">
    <citation type="journal article" date="2021" name="G3 (Bethesda)">
        <title>Genomic diversity, chromosomal rearrangements, and interspecies hybridization in the ogataea polymorpha species complex.</title>
        <authorList>
            <person name="Hanson S.J."/>
            <person name="Cinneide E.O."/>
            <person name="Salzberg L.I."/>
            <person name="Wolfe K.H."/>
            <person name="McGowan J."/>
            <person name="Fitzpatrick D.A."/>
            <person name="Matlin K."/>
        </authorList>
    </citation>
    <scope>NUCLEOTIDE SEQUENCE [LARGE SCALE GENOMIC DNA]</scope>
    <source>
        <strain evidence="1">51-138</strain>
    </source>
</reference>
<evidence type="ECO:0000313" key="1">
    <source>
        <dbReference type="EMBL" id="KAG7846324.1"/>
    </source>
</evidence>